<keyword evidence="4" id="KW-1185">Reference proteome</keyword>
<feature type="domain" description="DUF4143" evidence="2">
    <location>
        <begin position="195"/>
        <end position="352"/>
    </location>
</feature>
<organism evidence="3 4">
    <name type="scientific">Mucilaginibacter gossypiicola</name>
    <dbReference type="NCBI Taxonomy" id="551995"/>
    <lineage>
        <taxon>Bacteria</taxon>
        <taxon>Pseudomonadati</taxon>
        <taxon>Bacteroidota</taxon>
        <taxon>Sphingobacteriia</taxon>
        <taxon>Sphingobacteriales</taxon>
        <taxon>Sphingobacteriaceae</taxon>
        <taxon>Mucilaginibacter</taxon>
    </lineage>
</organism>
<dbReference type="EMBL" id="FOCL01000005">
    <property type="protein sequence ID" value="SEO04692.1"/>
    <property type="molecule type" value="Genomic_DNA"/>
</dbReference>
<gene>
    <name evidence="3" type="ORF">SAMN05192574_105103</name>
</gene>
<dbReference type="STRING" id="551995.SAMN05192574_105103"/>
<name>A0A1H8LHM3_9SPHI</name>
<dbReference type="InterPro" id="IPR027417">
    <property type="entry name" value="P-loop_NTPase"/>
</dbReference>
<evidence type="ECO:0008006" key="5">
    <source>
        <dbReference type="Google" id="ProtNLM"/>
    </source>
</evidence>
<dbReference type="Pfam" id="PF13173">
    <property type="entry name" value="AAA_14"/>
    <property type="match status" value="1"/>
</dbReference>
<dbReference type="Gene3D" id="3.40.50.300">
    <property type="entry name" value="P-loop containing nucleotide triphosphate hydrolases"/>
    <property type="match status" value="1"/>
</dbReference>
<feature type="domain" description="AAA" evidence="1">
    <location>
        <begin position="21"/>
        <end position="150"/>
    </location>
</feature>
<dbReference type="Proteomes" id="UP000198942">
    <property type="component" value="Unassembled WGS sequence"/>
</dbReference>
<accession>A0A1H8LHM3</accession>
<dbReference type="InterPro" id="IPR041682">
    <property type="entry name" value="AAA_14"/>
</dbReference>
<proteinExistence type="predicted"/>
<evidence type="ECO:0000259" key="2">
    <source>
        <dbReference type="Pfam" id="PF13635"/>
    </source>
</evidence>
<evidence type="ECO:0000313" key="4">
    <source>
        <dbReference type="Proteomes" id="UP000198942"/>
    </source>
</evidence>
<evidence type="ECO:0000259" key="1">
    <source>
        <dbReference type="Pfam" id="PF13173"/>
    </source>
</evidence>
<dbReference type="SUPFAM" id="SSF52540">
    <property type="entry name" value="P-loop containing nucleoside triphosphate hydrolases"/>
    <property type="match status" value="1"/>
</dbReference>
<dbReference type="OrthoDB" id="9778168at2"/>
<dbReference type="PANTHER" id="PTHR43566">
    <property type="entry name" value="CONSERVED PROTEIN"/>
    <property type="match status" value="1"/>
</dbReference>
<sequence length="394" mass="44999">MYERSYLQSFIKRIKEPRRFIQVIMGPRQVGKTTLVGQLLKKTDVPYVFESADAISASNSVWVDQLWESVRVKMDQQDAKEFLLIIDEIQKISNWSEIVKRLWDKDTRDDRNLKVILLGSSRLLLQQGLTESLAGRFESTYISHWSFTEMRDAFGWNADQFAWFGGYPGSASLIGDEERWKNYINNSLIETSISKDILMLTRVDKPALMKRLFELGCLYSGQILSYTKLQGQLLDAGNTTTLSHYLTLLDTAGLLGGIEKYAADIIRKRSSSPKFQVHNTALISAQSNEMFNEIVASPANWGRIVESSVGAHLINFALTEGFKVYYWRSGNDEVDFVLERRGKVIALEVKSNNDKETTGMKEFQKQFNPNKILLIGKQGLSWQEFLSINPAELF</sequence>
<dbReference type="AlphaFoldDB" id="A0A1H8LHM3"/>
<dbReference type="Pfam" id="PF13635">
    <property type="entry name" value="DUF4143"/>
    <property type="match status" value="1"/>
</dbReference>
<dbReference type="InterPro" id="IPR025420">
    <property type="entry name" value="DUF4143"/>
</dbReference>
<reference evidence="4" key="1">
    <citation type="submission" date="2016-10" db="EMBL/GenBank/DDBJ databases">
        <authorList>
            <person name="Varghese N."/>
            <person name="Submissions S."/>
        </authorList>
    </citation>
    <scope>NUCLEOTIDE SEQUENCE [LARGE SCALE GENOMIC DNA]</scope>
    <source>
        <strain evidence="4">Gh-48</strain>
    </source>
</reference>
<protein>
    <recommendedName>
        <fullName evidence="5">AAA+ ATPase domain-containing protein</fullName>
    </recommendedName>
</protein>
<dbReference type="PANTHER" id="PTHR43566:SF1">
    <property type="entry name" value="AAA+ ATPASE DOMAIN-CONTAINING PROTEIN"/>
    <property type="match status" value="1"/>
</dbReference>
<evidence type="ECO:0000313" key="3">
    <source>
        <dbReference type="EMBL" id="SEO04692.1"/>
    </source>
</evidence>